<organism evidence="1 2">
    <name type="scientific">Vigna mungo</name>
    <name type="common">Black gram</name>
    <name type="synonym">Phaseolus mungo</name>
    <dbReference type="NCBI Taxonomy" id="3915"/>
    <lineage>
        <taxon>Eukaryota</taxon>
        <taxon>Viridiplantae</taxon>
        <taxon>Streptophyta</taxon>
        <taxon>Embryophyta</taxon>
        <taxon>Tracheophyta</taxon>
        <taxon>Spermatophyta</taxon>
        <taxon>Magnoliopsida</taxon>
        <taxon>eudicotyledons</taxon>
        <taxon>Gunneridae</taxon>
        <taxon>Pentapetalae</taxon>
        <taxon>rosids</taxon>
        <taxon>fabids</taxon>
        <taxon>Fabales</taxon>
        <taxon>Fabaceae</taxon>
        <taxon>Papilionoideae</taxon>
        <taxon>50 kb inversion clade</taxon>
        <taxon>NPAAA clade</taxon>
        <taxon>indigoferoid/millettioid clade</taxon>
        <taxon>Phaseoleae</taxon>
        <taxon>Vigna</taxon>
    </lineage>
</organism>
<reference evidence="1 2" key="1">
    <citation type="journal article" date="2023" name="Life. Sci Alliance">
        <title>Evolutionary insights into 3D genome organization and epigenetic landscape of Vigna mungo.</title>
        <authorList>
            <person name="Junaid A."/>
            <person name="Singh B."/>
            <person name="Bhatia S."/>
        </authorList>
    </citation>
    <scope>NUCLEOTIDE SEQUENCE [LARGE SCALE GENOMIC DNA]</scope>
    <source>
        <strain evidence="1">Urdbean</strain>
    </source>
</reference>
<evidence type="ECO:0000313" key="1">
    <source>
        <dbReference type="EMBL" id="WVY99617.1"/>
    </source>
</evidence>
<feature type="non-terminal residue" evidence="1">
    <location>
        <position position="1"/>
    </location>
</feature>
<name>A0AAQ3MY76_VIGMU</name>
<protein>
    <submittedName>
        <fullName evidence="1">Uncharacterized protein</fullName>
    </submittedName>
</protein>
<dbReference type="EMBL" id="CP144693">
    <property type="protein sequence ID" value="WVY99617.1"/>
    <property type="molecule type" value="Genomic_DNA"/>
</dbReference>
<dbReference type="Proteomes" id="UP001374535">
    <property type="component" value="Chromosome 8"/>
</dbReference>
<gene>
    <name evidence="1" type="ORF">V8G54_025687</name>
</gene>
<accession>A0AAQ3MY76</accession>
<proteinExistence type="predicted"/>
<keyword evidence="2" id="KW-1185">Reference proteome</keyword>
<dbReference type="AlphaFoldDB" id="A0AAQ3MY76"/>
<evidence type="ECO:0000313" key="2">
    <source>
        <dbReference type="Proteomes" id="UP001374535"/>
    </source>
</evidence>
<sequence>FSLYSHPFLKRLFLRSKNKGKNRLNPLVNFSPYSHPFLKRLFLRSKNKGKNRLNPLVVKLWSKRFQLRKPVRHTPRADVTVTTGIRMSYRQGWVALVEAHKTQASKDKISTVDGNQPTT</sequence>